<protein>
    <submittedName>
        <fullName evidence="2">Uncharacterized protein</fullName>
    </submittedName>
</protein>
<dbReference type="EMBL" id="CAJNOK010012610">
    <property type="protein sequence ID" value="CAF1167177.1"/>
    <property type="molecule type" value="Genomic_DNA"/>
</dbReference>
<feature type="transmembrane region" description="Helical" evidence="1">
    <location>
        <begin position="99"/>
        <end position="120"/>
    </location>
</feature>
<gene>
    <name evidence="2" type="ORF">OVA965_LOCUS22384</name>
    <name evidence="3" type="ORF">TMI583_LOCUS23098</name>
</gene>
<name>A0A8S2EJU9_9BILA</name>
<evidence type="ECO:0000313" key="3">
    <source>
        <dbReference type="EMBL" id="CAF3978659.1"/>
    </source>
</evidence>
<reference evidence="2" key="1">
    <citation type="submission" date="2021-02" db="EMBL/GenBank/DDBJ databases">
        <authorList>
            <person name="Nowell W R."/>
        </authorList>
    </citation>
    <scope>NUCLEOTIDE SEQUENCE</scope>
</reference>
<accession>A0A8S2EJU9</accession>
<comment type="caution">
    <text evidence="2">The sequence shown here is derived from an EMBL/GenBank/DDBJ whole genome shotgun (WGS) entry which is preliminary data.</text>
</comment>
<dbReference type="AlphaFoldDB" id="A0A8S2EJU9"/>
<organism evidence="2 4">
    <name type="scientific">Didymodactylos carnosus</name>
    <dbReference type="NCBI Taxonomy" id="1234261"/>
    <lineage>
        <taxon>Eukaryota</taxon>
        <taxon>Metazoa</taxon>
        <taxon>Spiralia</taxon>
        <taxon>Gnathifera</taxon>
        <taxon>Rotifera</taxon>
        <taxon>Eurotatoria</taxon>
        <taxon>Bdelloidea</taxon>
        <taxon>Philodinida</taxon>
        <taxon>Philodinidae</taxon>
        <taxon>Didymodactylos</taxon>
    </lineage>
</organism>
<sequence length="260" mass="28936">MQPVQPWTGRPVMIAVPGRTPRQQMWRKTFPRGIAALIGTCQMFLTFGILACETLSMIVDFYHAMLFVGYWAGAFFTITWISVYGSLCCKGRGCTTYTLVTQVICLCLAICVLVIDISFLSNPFLCFYGTYTCTSSSSTTYTSWSFLASTSDIYNLKVPILKGQLAGAVLMLVLAIIYIILYIVTAVKVRGHSNAIPENRIPLQTKVPTTVGYQEPQVSSYSSTPPSLPINAKRGLATEPEEEIECYNCHNKITLPQRRY</sequence>
<keyword evidence="1" id="KW-0812">Transmembrane</keyword>
<keyword evidence="1" id="KW-1133">Transmembrane helix</keyword>
<evidence type="ECO:0000313" key="2">
    <source>
        <dbReference type="EMBL" id="CAF1167177.1"/>
    </source>
</evidence>
<proteinExistence type="predicted"/>
<dbReference type="Proteomes" id="UP000682733">
    <property type="component" value="Unassembled WGS sequence"/>
</dbReference>
<feature type="transmembrane region" description="Helical" evidence="1">
    <location>
        <begin position="34"/>
        <end position="58"/>
    </location>
</feature>
<feature type="transmembrane region" description="Helical" evidence="1">
    <location>
        <begin position="165"/>
        <end position="184"/>
    </location>
</feature>
<evidence type="ECO:0000313" key="4">
    <source>
        <dbReference type="Proteomes" id="UP000677228"/>
    </source>
</evidence>
<evidence type="ECO:0000256" key="1">
    <source>
        <dbReference type="SAM" id="Phobius"/>
    </source>
</evidence>
<dbReference type="EMBL" id="CAJOBA010034134">
    <property type="protein sequence ID" value="CAF3978659.1"/>
    <property type="molecule type" value="Genomic_DNA"/>
</dbReference>
<feature type="transmembrane region" description="Helical" evidence="1">
    <location>
        <begin position="64"/>
        <end position="87"/>
    </location>
</feature>
<keyword evidence="1" id="KW-0472">Membrane</keyword>
<dbReference type="Proteomes" id="UP000677228">
    <property type="component" value="Unassembled WGS sequence"/>
</dbReference>